<accession>A0A9N9MMC2</accession>
<reference evidence="3" key="1">
    <citation type="submission" date="2022-01" db="EMBL/GenBank/DDBJ databases">
        <authorList>
            <person name="King R."/>
        </authorList>
    </citation>
    <scope>NUCLEOTIDE SEQUENCE</scope>
</reference>
<sequence length="136" mass="15821">MCNNYGNHPNVEQGRVNRRKTSFSTSNQYRNIDVTHKEQNSPQNEFRRSGQNKGSQQSELLMHIKPEAIHSLSGVWLPYCTTLVLIIIALTVIWQLYRRRGTQLREVIQERIIQKSENKPQSVLLCDKVAELFLIT</sequence>
<evidence type="ECO:0000256" key="2">
    <source>
        <dbReference type="SAM" id="Phobius"/>
    </source>
</evidence>
<keyword evidence="2" id="KW-0472">Membrane</keyword>
<evidence type="ECO:0000313" key="4">
    <source>
        <dbReference type="Proteomes" id="UP001152799"/>
    </source>
</evidence>
<dbReference type="Proteomes" id="UP001152799">
    <property type="component" value="Chromosome 3"/>
</dbReference>
<keyword evidence="4" id="KW-1185">Reference proteome</keyword>
<feature type="compositionally biased region" description="Polar residues" evidence="1">
    <location>
        <begin position="40"/>
        <end position="52"/>
    </location>
</feature>
<gene>
    <name evidence="3" type="ORF">CEUTPL_LOCUS6630</name>
</gene>
<organism evidence="3 4">
    <name type="scientific">Ceutorhynchus assimilis</name>
    <name type="common">cabbage seed weevil</name>
    <dbReference type="NCBI Taxonomy" id="467358"/>
    <lineage>
        <taxon>Eukaryota</taxon>
        <taxon>Metazoa</taxon>
        <taxon>Ecdysozoa</taxon>
        <taxon>Arthropoda</taxon>
        <taxon>Hexapoda</taxon>
        <taxon>Insecta</taxon>
        <taxon>Pterygota</taxon>
        <taxon>Neoptera</taxon>
        <taxon>Endopterygota</taxon>
        <taxon>Coleoptera</taxon>
        <taxon>Polyphaga</taxon>
        <taxon>Cucujiformia</taxon>
        <taxon>Curculionidae</taxon>
        <taxon>Ceutorhynchinae</taxon>
        <taxon>Ceutorhynchus</taxon>
    </lineage>
</organism>
<protein>
    <submittedName>
        <fullName evidence="3">Uncharacterized protein</fullName>
    </submittedName>
</protein>
<keyword evidence="2" id="KW-0812">Transmembrane</keyword>
<evidence type="ECO:0000313" key="3">
    <source>
        <dbReference type="EMBL" id="CAG9766036.1"/>
    </source>
</evidence>
<dbReference type="AlphaFoldDB" id="A0A9N9MMC2"/>
<dbReference type="EMBL" id="OU892279">
    <property type="protein sequence ID" value="CAG9766036.1"/>
    <property type="molecule type" value="Genomic_DNA"/>
</dbReference>
<feature type="transmembrane region" description="Helical" evidence="2">
    <location>
        <begin position="76"/>
        <end position="97"/>
    </location>
</feature>
<proteinExistence type="predicted"/>
<name>A0A9N9MMC2_9CUCU</name>
<keyword evidence="2" id="KW-1133">Transmembrane helix</keyword>
<feature type="region of interest" description="Disordered" evidence="1">
    <location>
        <begin position="1"/>
        <end position="52"/>
    </location>
</feature>
<evidence type="ECO:0000256" key="1">
    <source>
        <dbReference type="SAM" id="MobiDB-lite"/>
    </source>
</evidence>